<name>A0A9P1IU86_9PELO</name>
<feature type="signal peptide" evidence="1">
    <location>
        <begin position="1"/>
        <end position="18"/>
    </location>
</feature>
<reference evidence="2" key="1">
    <citation type="submission" date="2022-11" db="EMBL/GenBank/DDBJ databases">
        <authorList>
            <person name="Kikuchi T."/>
        </authorList>
    </citation>
    <scope>NUCLEOTIDE SEQUENCE</scope>
    <source>
        <strain evidence="2">PS1010</strain>
    </source>
</reference>
<dbReference type="Proteomes" id="UP001152747">
    <property type="component" value="Unassembled WGS sequence"/>
</dbReference>
<organism evidence="2 3">
    <name type="scientific">Caenorhabditis angaria</name>
    <dbReference type="NCBI Taxonomy" id="860376"/>
    <lineage>
        <taxon>Eukaryota</taxon>
        <taxon>Metazoa</taxon>
        <taxon>Ecdysozoa</taxon>
        <taxon>Nematoda</taxon>
        <taxon>Chromadorea</taxon>
        <taxon>Rhabditida</taxon>
        <taxon>Rhabditina</taxon>
        <taxon>Rhabditomorpha</taxon>
        <taxon>Rhabditoidea</taxon>
        <taxon>Rhabditidae</taxon>
        <taxon>Peloderinae</taxon>
        <taxon>Caenorhabditis</taxon>
    </lineage>
</organism>
<evidence type="ECO:0008006" key="4">
    <source>
        <dbReference type="Google" id="ProtNLM"/>
    </source>
</evidence>
<dbReference type="OrthoDB" id="6133475at2759"/>
<dbReference type="InterPro" id="IPR016187">
    <property type="entry name" value="CTDL_fold"/>
</dbReference>
<feature type="chain" id="PRO_5040354914" description="C-type lectin domain-containing protein" evidence="1">
    <location>
        <begin position="19"/>
        <end position="210"/>
    </location>
</feature>
<keyword evidence="1" id="KW-0732">Signal</keyword>
<keyword evidence="3" id="KW-1185">Reference proteome</keyword>
<dbReference type="PANTHER" id="PTHR23124">
    <property type="entry name" value="C-TYPE LECTIN DOMAIN-CONTAINING PROTEIN-RELATED-RELATED"/>
    <property type="match status" value="1"/>
</dbReference>
<dbReference type="PANTHER" id="PTHR23124:SF148">
    <property type="entry name" value="C-TYPE LECTIN DOMAIN-CONTAINING PROTEIN-RELATED"/>
    <property type="match status" value="1"/>
</dbReference>
<accession>A0A9P1IU86</accession>
<dbReference type="SUPFAM" id="SSF56436">
    <property type="entry name" value="C-type lectin-like"/>
    <property type="match status" value="1"/>
</dbReference>
<evidence type="ECO:0000256" key="1">
    <source>
        <dbReference type="SAM" id="SignalP"/>
    </source>
</evidence>
<sequence>MSYIFLVTLIGIQKLSESCIPTQQIDVTTTTPTTTTTTTPLYECVDSTWTKFDRGTYFWCMKIFIEGILAQEAVMYCAMLNSAAVPSGFQNSGEVTTMMNVARGTTGGTNARLTIGAYRRAACEGVIGVDASCTQLNSFYWTDGYTSGTTQHVKQQSTHKFLISGSPDNSGGASIPQMYMIVDSTDDKMDDAYGGDYYEGAVCGMLAMAV</sequence>
<protein>
    <recommendedName>
        <fullName evidence="4">C-type lectin domain-containing protein</fullName>
    </recommendedName>
</protein>
<dbReference type="AlphaFoldDB" id="A0A9P1IU86"/>
<dbReference type="EMBL" id="CANHGI010000005">
    <property type="protein sequence ID" value="CAI5452238.1"/>
    <property type="molecule type" value="Genomic_DNA"/>
</dbReference>
<comment type="caution">
    <text evidence="2">The sequence shown here is derived from an EMBL/GenBank/DDBJ whole genome shotgun (WGS) entry which is preliminary data.</text>
</comment>
<evidence type="ECO:0000313" key="3">
    <source>
        <dbReference type="Proteomes" id="UP001152747"/>
    </source>
</evidence>
<evidence type="ECO:0000313" key="2">
    <source>
        <dbReference type="EMBL" id="CAI5452238.1"/>
    </source>
</evidence>
<gene>
    <name evidence="2" type="ORF">CAMP_LOCUS14875</name>
</gene>
<proteinExistence type="predicted"/>